<evidence type="ECO:0000256" key="7">
    <source>
        <dbReference type="ARBA" id="ARBA00023136"/>
    </source>
</evidence>
<keyword evidence="6 11" id="KW-1133">Transmembrane helix</keyword>
<dbReference type="Pfam" id="PF02096">
    <property type="entry name" value="60KD_IMP"/>
    <property type="match status" value="1"/>
</dbReference>
<feature type="region of interest" description="Disordered" evidence="10">
    <location>
        <begin position="401"/>
        <end position="434"/>
    </location>
</feature>
<dbReference type="PANTHER" id="PTHR12428:SF65">
    <property type="entry name" value="CYTOCHROME C OXIDASE ASSEMBLY PROTEIN COX18, MITOCHONDRIAL"/>
    <property type="match status" value="1"/>
</dbReference>
<feature type="transmembrane region" description="Helical" evidence="11">
    <location>
        <begin position="301"/>
        <end position="324"/>
    </location>
</feature>
<keyword evidence="7 11" id="KW-0472">Membrane</keyword>
<evidence type="ECO:0000256" key="10">
    <source>
        <dbReference type="SAM" id="MobiDB-lite"/>
    </source>
</evidence>
<dbReference type="PANTHER" id="PTHR12428">
    <property type="entry name" value="OXA1"/>
    <property type="match status" value="1"/>
</dbReference>
<name>A0ABS6K5M1_9FIRM</name>
<keyword evidence="2" id="KW-0813">Transport</keyword>
<evidence type="ECO:0000313" key="13">
    <source>
        <dbReference type="EMBL" id="MBU9725741.1"/>
    </source>
</evidence>
<comment type="caution">
    <text evidence="13">The sequence shown here is derived from an EMBL/GenBank/DDBJ whole genome shotgun (WGS) entry which is preliminary data.</text>
</comment>
<feature type="transmembrane region" description="Helical" evidence="11">
    <location>
        <begin position="12"/>
        <end position="32"/>
    </location>
</feature>
<gene>
    <name evidence="13" type="ORF">KTH90_06890</name>
</gene>
<protein>
    <submittedName>
        <fullName evidence="13">YidC/Oxa1 family membrane protein insertase</fullName>
    </submittedName>
</protein>
<proteinExistence type="inferred from homology"/>
<dbReference type="NCBIfam" id="TIGR03592">
    <property type="entry name" value="yidC_oxa1_cterm"/>
    <property type="match status" value="1"/>
</dbReference>
<evidence type="ECO:0000256" key="4">
    <source>
        <dbReference type="ARBA" id="ARBA00022692"/>
    </source>
</evidence>
<evidence type="ECO:0000256" key="5">
    <source>
        <dbReference type="ARBA" id="ARBA00022927"/>
    </source>
</evidence>
<reference evidence="13 14" key="1">
    <citation type="submission" date="2021-06" db="EMBL/GenBank/DDBJ databases">
        <title>Description of novel taxa of the family Lachnospiraceae.</title>
        <authorList>
            <person name="Chaplin A.V."/>
            <person name="Sokolova S.R."/>
            <person name="Pikina A.P."/>
            <person name="Korzhanova M."/>
            <person name="Belova V."/>
            <person name="Korostin D."/>
            <person name="Efimov B.A."/>
        </authorList>
    </citation>
    <scope>NUCLEOTIDE SEQUENCE [LARGE SCALE GENOMIC DNA]</scope>
    <source>
        <strain evidence="13 14">ASD4241</strain>
    </source>
</reference>
<keyword evidence="14" id="KW-1185">Reference proteome</keyword>
<evidence type="ECO:0000256" key="3">
    <source>
        <dbReference type="ARBA" id="ARBA00022475"/>
    </source>
</evidence>
<feature type="transmembrane region" description="Helical" evidence="11">
    <location>
        <begin position="38"/>
        <end position="59"/>
    </location>
</feature>
<evidence type="ECO:0000256" key="9">
    <source>
        <dbReference type="RuleBase" id="RU003945"/>
    </source>
</evidence>
<organism evidence="13 14">
    <name type="scientific">Diplocloster modestus</name>
    <dbReference type="NCBI Taxonomy" id="2850322"/>
    <lineage>
        <taxon>Bacteria</taxon>
        <taxon>Bacillati</taxon>
        <taxon>Bacillota</taxon>
        <taxon>Clostridia</taxon>
        <taxon>Lachnospirales</taxon>
        <taxon>Lachnospiraceae</taxon>
        <taxon>Diplocloster</taxon>
    </lineage>
</organism>
<dbReference type="InterPro" id="IPR047196">
    <property type="entry name" value="YidC_ALB_C"/>
</dbReference>
<comment type="subcellular location">
    <subcellularLocation>
        <location evidence="1">Cell membrane</location>
        <topology evidence="1">Multi-pass membrane protein</topology>
    </subcellularLocation>
    <subcellularLocation>
        <location evidence="9">Membrane</location>
        <topology evidence="9">Multi-pass membrane protein</topology>
    </subcellularLocation>
</comment>
<keyword evidence="8" id="KW-0143">Chaperone</keyword>
<dbReference type="Proteomes" id="UP001314681">
    <property type="component" value="Unassembled WGS sequence"/>
</dbReference>
<dbReference type="InterPro" id="IPR028055">
    <property type="entry name" value="YidC/Oxa/ALB_C"/>
</dbReference>
<comment type="similarity">
    <text evidence="9">Belongs to the OXA1/ALB3/YidC family.</text>
</comment>
<keyword evidence="3" id="KW-1003">Cell membrane</keyword>
<keyword evidence="5" id="KW-0653">Protein transport</keyword>
<accession>A0ABS6K5M1</accession>
<dbReference type="RefSeq" id="WP_158350457.1">
    <property type="nucleotide sequence ID" value="NZ_JAHQCX010000003.1"/>
</dbReference>
<dbReference type="EMBL" id="JAHQCX010000003">
    <property type="protein sequence ID" value="MBU9725741.1"/>
    <property type="molecule type" value="Genomic_DNA"/>
</dbReference>
<keyword evidence="4 9" id="KW-0812">Transmembrane</keyword>
<evidence type="ECO:0000256" key="6">
    <source>
        <dbReference type="ARBA" id="ARBA00022989"/>
    </source>
</evidence>
<dbReference type="InterPro" id="IPR001708">
    <property type="entry name" value="YidC/ALB3/OXA1/COX18"/>
</dbReference>
<evidence type="ECO:0000256" key="11">
    <source>
        <dbReference type="SAM" id="Phobius"/>
    </source>
</evidence>
<feature type="domain" description="Membrane insertase YidC/Oxa/ALB C-terminal" evidence="12">
    <location>
        <begin position="43"/>
        <end position="338"/>
    </location>
</feature>
<evidence type="ECO:0000256" key="8">
    <source>
        <dbReference type="ARBA" id="ARBA00023186"/>
    </source>
</evidence>
<evidence type="ECO:0000259" key="12">
    <source>
        <dbReference type="Pfam" id="PF02096"/>
    </source>
</evidence>
<evidence type="ECO:0000256" key="2">
    <source>
        <dbReference type="ARBA" id="ARBA00022448"/>
    </source>
</evidence>
<feature type="transmembrane region" description="Helical" evidence="11">
    <location>
        <begin position="251"/>
        <end position="271"/>
    </location>
</feature>
<evidence type="ECO:0000256" key="1">
    <source>
        <dbReference type="ARBA" id="ARBA00004651"/>
    </source>
</evidence>
<sequence>MPGILLTQSNTFIIGPIAKVLGWILDKIYIFLDTVFHVQNISVCIIIFTIVIYMCMLPLTVKQQKFSKLSAKMNPELMAIQKKYKNKKDQNSMMAMNEETKALYAKYGVSPTGGCLQLVIQMPILFALYRVIMNVPAYVASVKDMFMGLVEHIYSIPNYQDLVTEMAKNAKVVTTNFDTAEAAKNTIVDVLYKLQSADWSTLSAKITDFAGGSQSGLEQLVSSTSQQLTHINNFFGINIADAPWTIIKTEMATGIGIGIVIAIAIPVLSALTQMLSIKLMPQPAATGDNNTMNSTMKSMNLMMPIMSAVFCFTFPIGLGIYWVASAVARAVQQIAINKYMDRVDIEQLIAKNAEKAAKKREKKGLPPQKVNTVARQSLRNIEDTTAKKKVMSSEEREAAIQKSTDFYKNNEAKPGSIASKARMVQQFNDKNKKK</sequence>
<evidence type="ECO:0000313" key="14">
    <source>
        <dbReference type="Proteomes" id="UP001314681"/>
    </source>
</evidence>
<dbReference type="CDD" id="cd20070">
    <property type="entry name" value="5TM_YidC_Alb3"/>
    <property type="match status" value="1"/>
</dbReference>